<dbReference type="EMBL" id="DUGC01000050">
    <property type="protein sequence ID" value="HIH09583.1"/>
    <property type="molecule type" value="Genomic_DNA"/>
</dbReference>
<dbReference type="InterPro" id="IPR015421">
    <property type="entry name" value="PyrdxlP-dep_Trfase_major"/>
</dbReference>
<dbReference type="Gene3D" id="3.40.640.10">
    <property type="entry name" value="Type I PLP-dependent aspartate aminotransferase-like (Major domain)"/>
    <property type="match status" value="1"/>
</dbReference>
<dbReference type="FunFam" id="3.40.640.10:FF:000089">
    <property type="entry name" value="Aminotransferase, DegT/DnrJ/EryC1/StrS family"/>
    <property type="match status" value="1"/>
</dbReference>
<dbReference type="SUPFAM" id="SSF53383">
    <property type="entry name" value="PLP-dependent transferases"/>
    <property type="match status" value="1"/>
</dbReference>
<dbReference type="CDD" id="cd00616">
    <property type="entry name" value="AHBA_syn"/>
    <property type="match status" value="1"/>
</dbReference>
<keyword evidence="4" id="KW-0808">Transferase</keyword>
<dbReference type="PIRSF" id="PIRSF000390">
    <property type="entry name" value="PLP_StrS"/>
    <property type="match status" value="1"/>
</dbReference>
<evidence type="ECO:0000256" key="1">
    <source>
        <dbReference type="ARBA" id="ARBA00022898"/>
    </source>
</evidence>
<sequence>MKVPRVDLRPQERPLKKAILRSISKIIDSGEFILGHNVKALEKEIAAYMGVPDAIGVASGTDALMLSLCALGIKQGDEVITTPFTMAANVEAILHVGAKPVFADVDRKTFNLLPFEIEKRITPKTKAILPVHLFGNPCRMDEITGISREHNIPVVEDVCQAFGAKYKGSRCGSFGVLSALSFFPTKNLGGYGDGGMVLVNDVQYSQKLRRLRTHGQQSKYIYEYLGWNSRLDEMQAAVLLPKLSRIDRWNAARAKAAKLYEKGLAGLSEVETPLATDGGNHIYHLYTIKAQRRAELAAHLALQGIETAVNFPLALHLQLAYNDGTWKEGDFPDAEWLCNMSLSLPMFVGISEKQVLGVCRSIRGFYRK</sequence>
<dbReference type="Pfam" id="PF01041">
    <property type="entry name" value="DegT_DnrJ_EryC1"/>
    <property type="match status" value="1"/>
</dbReference>
<comment type="similarity">
    <text evidence="2 3">Belongs to the DegT/DnrJ/EryC1 family.</text>
</comment>
<dbReference type="GO" id="GO:0000271">
    <property type="term" value="P:polysaccharide biosynthetic process"/>
    <property type="evidence" value="ECO:0007669"/>
    <property type="project" value="TreeGrafter"/>
</dbReference>
<dbReference type="Proteomes" id="UP000565078">
    <property type="component" value="Unassembled WGS sequence"/>
</dbReference>
<reference evidence="5" key="1">
    <citation type="journal article" date="2020" name="bioRxiv">
        <title>A rank-normalized archaeal taxonomy based on genome phylogeny resolves widespread incomplete and uneven classifications.</title>
        <authorList>
            <person name="Rinke C."/>
            <person name="Chuvochina M."/>
            <person name="Mussig A.J."/>
            <person name="Chaumeil P.-A."/>
            <person name="Waite D.W."/>
            <person name="Whitman W.B."/>
            <person name="Parks D.H."/>
            <person name="Hugenholtz P."/>
        </authorList>
    </citation>
    <scope>NUCLEOTIDE SEQUENCE [LARGE SCALE GENOMIC DNA]</scope>
</reference>
<evidence type="ECO:0000313" key="5">
    <source>
        <dbReference type="Proteomes" id="UP000565078"/>
    </source>
</evidence>
<dbReference type="PANTHER" id="PTHR30244">
    <property type="entry name" value="TRANSAMINASE"/>
    <property type="match status" value="1"/>
</dbReference>
<organism evidence="4 5">
    <name type="scientific">Candidatus Iainarchaeum sp</name>
    <dbReference type="NCBI Taxonomy" id="3101447"/>
    <lineage>
        <taxon>Archaea</taxon>
        <taxon>Candidatus Iainarchaeota</taxon>
        <taxon>Candidatus Iainarchaeia</taxon>
        <taxon>Candidatus Iainarchaeales</taxon>
        <taxon>Candidatus Iainarchaeaceae</taxon>
        <taxon>Candidatus Iainarchaeum</taxon>
    </lineage>
</organism>
<evidence type="ECO:0000256" key="3">
    <source>
        <dbReference type="RuleBase" id="RU004508"/>
    </source>
</evidence>
<gene>
    <name evidence="4" type="ORF">HA254_02830</name>
</gene>
<dbReference type="InterPro" id="IPR000653">
    <property type="entry name" value="DegT/StrS_aminotransferase"/>
</dbReference>
<evidence type="ECO:0000313" key="4">
    <source>
        <dbReference type="EMBL" id="HIH09583.1"/>
    </source>
</evidence>
<dbReference type="GO" id="GO:0030170">
    <property type="term" value="F:pyridoxal phosphate binding"/>
    <property type="evidence" value="ECO:0007669"/>
    <property type="project" value="UniProtKB-ARBA"/>
</dbReference>
<keyword evidence="1 3" id="KW-0663">Pyridoxal phosphate</keyword>
<dbReference type="Gene3D" id="3.90.1150.10">
    <property type="entry name" value="Aspartate Aminotransferase, domain 1"/>
    <property type="match status" value="1"/>
</dbReference>
<dbReference type="AlphaFoldDB" id="A0A7J4IVM9"/>
<dbReference type="PANTHER" id="PTHR30244:SF36">
    <property type="entry name" value="3-OXO-GLUCOSE-6-PHOSPHATE:GLUTAMATE AMINOTRANSFERASE"/>
    <property type="match status" value="1"/>
</dbReference>
<accession>A0A7J4IVM9</accession>
<name>A0A7J4IVM9_9ARCH</name>
<dbReference type="GO" id="GO:0008483">
    <property type="term" value="F:transaminase activity"/>
    <property type="evidence" value="ECO:0007669"/>
    <property type="project" value="UniProtKB-KW"/>
</dbReference>
<evidence type="ECO:0000256" key="2">
    <source>
        <dbReference type="ARBA" id="ARBA00037999"/>
    </source>
</evidence>
<dbReference type="InterPro" id="IPR015424">
    <property type="entry name" value="PyrdxlP-dep_Trfase"/>
</dbReference>
<keyword evidence="4" id="KW-0032">Aminotransferase</keyword>
<dbReference type="InterPro" id="IPR015422">
    <property type="entry name" value="PyrdxlP-dep_Trfase_small"/>
</dbReference>
<comment type="caution">
    <text evidence="4">The sequence shown here is derived from an EMBL/GenBank/DDBJ whole genome shotgun (WGS) entry which is preliminary data.</text>
</comment>
<protein>
    <submittedName>
        <fullName evidence="4">DegT/DnrJ/EryC1/StrS family aminotransferase</fullName>
    </submittedName>
</protein>
<proteinExistence type="inferred from homology"/>